<accession>F8FAH5</accession>
<dbReference type="KEGG" id="pms:KNP414_01038"/>
<dbReference type="EMBL" id="CP002869">
    <property type="protein sequence ID" value="AEI39628.1"/>
    <property type="molecule type" value="Genomic_DNA"/>
</dbReference>
<organism evidence="1 2">
    <name type="scientific">Paenibacillus mucilaginosus (strain KNP414)</name>
    <dbReference type="NCBI Taxonomy" id="1036673"/>
    <lineage>
        <taxon>Bacteria</taxon>
        <taxon>Bacillati</taxon>
        <taxon>Bacillota</taxon>
        <taxon>Bacilli</taxon>
        <taxon>Bacillales</taxon>
        <taxon>Paenibacillaceae</taxon>
        <taxon>Paenibacillus</taxon>
    </lineage>
</organism>
<dbReference type="HOGENOM" id="CLU_3236984_0_0_9"/>
<protein>
    <submittedName>
        <fullName evidence="1">Uncharacterized protein</fullName>
    </submittedName>
</protein>
<name>F8FAH5_PAEMK</name>
<evidence type="ECO:0000313" key="2">
    <source>
        <dbReference type="Proteomes" id="UP000006620"/>
    </source>
</evidence>
<gene>
    <name evidence="1" type="ordered locus">KNP414_01038</name>
</gene>
<sequence length="43" mass="4721">MSFVVTSFSGDFYNVSHLPIQLQAFFKNLFSACGLSKSFGQAV</sequence>
<dbReference type="AlphaFoldDB" id="F8FAH5"/>
<reference evidence="2" key="1">
    <citation type="submission" date="2011-06" db="EMBL/GenBank/DDBJ databases">
        <title>Complete genome sequence of Paenibacillus mucilaginosus KNP414.</title>
        <authorList>
            <person name="Wang J."/>
            <person name="Hu S."/>
            <person name="Hu X."/>
            <person name="Zhang B."/>
            <person name="Dong D."/>
            <person name="Zhang S."/>
            <person name="Zhao K."/>
            <person name="Wu D."/>
        </authorList>
    </citation>
    <scope>NUCLEOTIDE SEQUENCE [LARGE SCALE GENOMIC DNA]</scope>
    <source>
        <strain evidence="2">KNP414</strain>
    </source>
</reference>
<proteinExistence type="predicted"/>
<reference evidence="1 2" key="2">
    <citation type="journal article" date="2013" name="Genome Announc.">
        <title>Genome Sequence of Growth-Improving Paenibacillus mucilaginosus Strain KNP414.</title>
        <authorList>
            <person name="Lu J.J."/>
            <person name="Wang J.F."/>
            <person name="Hu X.F."/>
        </authorList>
    </citation>
    <scope>NUCLEOTIDE SEQUENCE [LARGE SCALE GENOMIC DNA]</scope>
    <source>
        <strain evidence="1 2">KNP414</strain>
    </source>
</reference>
<dbReference type="Proteomes" id="UP000006620">
    <property type="component" value="Chromosome"/>
</dbReference>
<evidence type="ECO:0000313" key="1">
    <source>
        <dbReference type="EMBL" id="AEI39628.1"/>
    </source>
</evidence>